<keyword evidence="2" id="KW-1185">Reference proteome</keyword>
<organism evidence="1 2">
    <name type="scientific">Elysia crispata</name>
    <name type="common">lettuce slug</name>
    <dbReference type="NCBI Taxonomy" id="231223"/>
    <lineage>
        <taxon>Eukaryota</taxon>
        <taxon>Metazoa</taxon>
        <taxon>Spiralia</taxon>
        <taxon>Lophotrochozoa</taxon>
        <taxon>Mollusca</taxon>
        <taxon>Gastropoda</taxon>
        <taxon>Heterobranchia</taxon>
        <taxon>Euthyneura</taxon>
        <taxon>Panpulmonata</taxon>
        <taxon>Sacoglossa</taxon>
        <taxon>Placobranchoidea</taxon>
        <taxon>Plakobranchidae</taxon>
        <taxon>Elysia</taxon>
    </lineage>
</organism>
<proteinExistence type="predicted"/>
<feature type="non-terminal residue" evidence="1">
    <location>
        <position position="1"/>
    </location>
</feature>
<accession>A0AAE1CWE6</accession>
<protein>
    <submittedName>
        <fullName evidence="1">Uncharacterized protein</fullName>
    </submittedName>
</protein>
<name>A0AAE1CWE6_9GAST</name>
<dbReference type="AlphaFoldDB" id="A0AAE1CWE6"/>
<sequence length="150" mass="17096">KGKITSTCTNLEFRARGGDGLRLDILEGMGWRQNARQEKFGWKDRRYGERSKTVAKYLCKIRTTVLASAVTRAGGMDRHGKPKHTVVHRLWGPKPWLQSLRPRHRSVNQPGSVHGLVLNLRLLLSVVRVPPPRFWSNDYVFSPTSNARPT</sequence>
<dbReference type="EMBL" id="JAWDGP010006501">
    <property type="protein sequence ID" value="KAK3739781.1"/>
    <property type="molecule type" value="Genomic_DNA"/>
</dbReference>
<comment type="caution">
    <text evidence="1">The sequence shown here is derived from an EMBL/GenBank/DDBJ whole genome shotgun (WGS) entry which is preliminary data.</text>
</comment>
<evidence type="ECO:0000313" key="2">
    <source>
        <dbReference type="Proteomes" id="UP001283361"/>
    </source>
</evidence>
<gene>
    <name evidence="1" type="ORF">RRG08_033930</name>
</gene>
<reference evidence="1" key="1">
    <citation type="journal article" date="2023" name="G3 (Bethesda)">
        <title>A reference genome for the long-term kleptoplast-retaining sea slug Elysia crispata morphotype clarki.</title>
        <authorList>
            <person name="Eastman K.E."/>
            <person name="Pendleton A.L."/>
            <person name="Shaikh M.A."/>
            <person name="Suttiyut T."/>
            <person name="Ogas R."/>
            <person name="Tomko P."/>
            <person name="Gavelis G."/>
            <person name="Widhalm J.R."/>
            <person name="Wisecaver J.H."/>
        </authorList>
    </citation>
    <scope>NUCLEOTIDE SEQUENCE</scope>
    <source>
        <strain evidence="1">ECLA1</strain>
    </source>
</reference>
<dbReference type="Proteomes" id="UP001283361">
    <property type="component" value="Unassembled WGS sequence"/>
</dbReference>
<evidence type="ECO:0000313" key="1">
    <source>
        <dbReference type="EMBL" id="KAK3739781.1"/>
    </source>
</evidence>